<keyword evidence="1" id="KW-0732">Signal</keyword>
<keyword evidence="3" id="KW-1185">Reference proteome</keyword>
<dbReference type="Proteomes" id="UP000184432">
    <property type="component" value="Unassembled WGS sequence"/>
</dbReference>
<protein>
    <recommendedName>
        <fullName evidence="4">Adhesin domain-containing protein</fullName>
    </recommendedName>
</protein>
<reference evidence="3" key="1">
    <citation type="submission" date="2016-11" db="EMBL/GenBank/DDBJ databases">
        <authorList>
            <person name="Varghese N."/>
            <person name="Submissions S."/>
        </authorList>
    </citation>
    <scope>NUCLEOTIDE SEQUENCE [LARGE SCALE GENOMIC DNA]</scope>
    <source>
        <strain evidence="3">DSM 22623</strain>
    </source>
</reference>
<name>A0A1M6K8T3_9FLAO</name>
<feature type="chain" id="PRO_5012929160" description="Adhesin domain-containing protein" evidence="1">
    <location>
        <begin position="24"/>
        <end position="457"/>
    </location>
</feature>
<evidence type="ECO:0000313" key="3">
    <source>
        <dbReference type="Proteomes" id="UP000184432"/>
    </source>
</evidence>
<evidence type="ECO:0000256" key="1">
    <source>
        <dbReference type="SAM" id="SignalP"/>
    </source>
</evidence>
<gene>
    <name evidence="2" type="ORF">SAMN04488508_110132</name>
</gene>
<sequence length="457" mass="51572">MTKYKLSSITFCILSLCVTGLLAQDRQEKLNERISVASNVVLNLNTSHTNVVFETWNRNEIGIEAYVEGESLDDENSRRIIESWQLDVLGDDQNITINSRAGNLWSGKVTASNFTISEEDLRKLNPAISDLLKPLIKNIENNPMPNSLSNEQQSNVNLSNKKYSEQDEKYVQQWESQIREKFSDEIEKEKQKLAQQLEKNGTISGDLQIKLEWGEQYGRQMEAWASQFVRDIQNQQQGTSNVTVYQYTATRPNTKGTSKVIKVKMPKNAKLKLNIRHGAVQLAERSYNVKASLSHTRLSANVIDGNKTFIKASYSPVFVRQWNDGRLVVNYVKNCRIQTAKNLLVNSDSSNIFIQQMDENGAIAASFGTVTIANLGSSFKTLDLAVQNSDFRLKLPKTPFNLSYTGSRSKIGLPKTLEINTRSNFGNVFINGYQGTRDTDKLITVNAKYSNVILSKE</sequence>
<dbReference type="RefSeq" id="WP_073320636.1">
    <property type="nucleotide sequence ID" value="NZ_FQYP01000010.1"/>
</dbReference>
<dbReference type="OrthoDB" id="1420424at2"/>
<dbReference type="AlphaFoldDB" id="A0A1M6K8T3"/>
<proteinExistence type="predicted"/>
<dbReference type="STRING" id="570521.SAMN04488508_110132"/>
<organism evidence="2 3">
    <name type="scientific">Aquimarina spongiae</name>
    <dbReference type="NCBI Taxonomy" id="570521"/>
    <lineage>
        <taxon>Bacteria</taxon>
        <taxon>Pseudomonadati</taxon>
        <taxon>Bacteroidota</taxon>
        <taxon>Flavobacteriia</taxon>
        <taxon>Flavobacteriales</taxon>
        <taxon>Flavobacteriaceae</taxon>
        <taxon>Aquimarina</taxon>
    </lineage>
</organism>
<accession>A0A1M6K8T3</accession>
<feature type="signal peptide" evidence="1">
    <location>
        <begin position="1"/>
        <end position="23"/>
    </location>
</feature>
<evidence type="ECO:0008006" key="4">
    <source>
        <dbReference type="Google" id="ProtNLM"/>
    </source>
</evidence>
<dbReference type="EMBL" id="FQYP01000010">
    <property type="protein sequence ID" value="SHJ55270.1"/>
    <property type="molecule type" value="Genomic_DNA"/>
</dbReference>
<evidence type="ECO:0000313" key="2">
    <source>
        <dbReference type="EMBL" id="SHJ55270.1"/>
    </source>
</evidence>